<dbReference type="AlphaFoldDB" id="A0A3P5WQE7"/>
<dbReference type="EMBL" id="UXAW01000048">
    <property type="protein sequence ID" value="VDC23272.1"/>
    <property type="molecule type" value="Genomic_DNA"/>
</dbReference>
<feature type="chain" id="PRO_5018241150" description="Lipoprotein" evidence="1">
    <location>
        <begin position="20"/>
        <end position="43"/>
    </location>
</feature>
<evidence type="ECO:0008006" key="4">
    <source>
        <dbReference type="Google" id="ProtNLM"/>
    </source>
</evidence>
<name>A0A3P5WQE7_9RHOB</name>
<keyword evidence="3" id="KW-1185">Reference proteome</keyword>
<keyword evidence="1" id="KW-0732">Signal</keyword>
<feature type="signal peptide" evidence="1">
    <location>
        <begin position="1"/>
        <end position="19"/>
    </location>
</feature>
<reference evidence="2 3" key="1">
    <citation type="submission" date="2018-11" db="EMBL/GenBank/DDBJ databases">
        <authorList>
            <person name="Criscuolo A."/>
        </authorList>
    </citation>
    <scope>NUCLEOTIDE SEQUENCE [LARGE SCALE GENOMIC DNA]</scope>
    <source>
        <strain evidence="2">ACIP111625</strain>
    </source>
</reference>
<proteinExistence type="predicted"/>
<evidence type="ECO:0000313" key="2">
    <source>
        <dbReference type="EMBL" id="VDC23272.1"/>
    </source>
</evidence>
<dbReference type="PROSITE" id="PS51257">
    <property type="entry name" value="PROKAR_LIPOPROTEIN"/>
    <property type="match status" value="1"/>
</dbReference>
<evidence type="ECO:0000256" key="1">
    <source>
        <dbReference type="SAM" id="SignalP"/>
    </source>
</evidence>
<protein>
    <recommendedName>
        <fullName evidence="4">Lipoprotein</fullName>
    </recommendedName>
</protein>
<gene>
    <name evidence="2" type="ORF">XINFAN_00966</name>
</gene>
<organism evidence="2 3">
    <name type="scientific">Pseudogemmobacter humi</name>
    <dbReference type="NCBI Taxonomy" id="2483812"/>
    <lineage>
        <taxon>Bacteria</taxon>
        <taxon>Pseudomonadati</taxon>
        <taxon>Pseudomonadota</taxon>
        <taxon>Alphaproteobacteria</taxon>
        <taxon>Rhodobacterales</taxon>
        <taxon>Paracoccaceae</taxon>
        <taxon>Pseudogemmobacter</taxon>
    </lineage>
</organism>
<dbReference type="OrthoDB" id="7690651at2"/>
<accession>A0A3P5WQE7</accession>
<dbReference type="Proteomes" id="UP000277498">
    <property type="component" value="Unassembled WGS sequence"/>
</dbReference>
<evidence type="ECO:0000313" key="3">
    <source>
        <dbReference type="Proteomes" id="UP000277498"/>
    </source>
</evidence>
<sequence length="43" mass="4358">MRLALSLPLIAFLAACGVAGEPSHPDAGVTFSGHMAIGTSRSF</sequence>
<dbReference type="RefSeq" id="WP_124085391.1">
    <property type="nucleotide sequence ID" value="NZ_UXAW01000048.1"/>
</dbReference>